<sequence>MVEVVNSTVHGVQVLGLCRFSVPSKGAFQVHHHYVANRRAFLYDPKRLALRFAWFEHVVLPGIAGQKDPNFKLVVVLGEDLPEPWRSRMLGHVEAIPQLVAEFVPPGDHRQVCADAIARHIDPEAEAVLQFRQDDDDAVSVDFVRRLRRDFRKVRRLFNSGGPMVIDYVRGLNLFGVGGELEAFPRFEAFLGVAFAICTRPGDGNHVLDFMHHTIWQTMPVVTQSDSYMWVRGVHGTNDSGSPRPKAHFEAEPAALRRALRQRFRIDLPAFKQALRAYQDEYGEAAE</sequence>
<organism evidence="1 2">
    <name type="scientific">Sinisalibacter lacisalsi</name>
    <dbReference type="NCBI Taxonomy" id="1526570"/>
    <lineage>
        <taxon>Bacteria</taxon>
        <taxon>Pseudomonadati</taxon>
        <taxon>Pseudomonadota</taxon>
        <taxon>Alphaproteobacteria</taxon>
        <taxon>Rhodobacterales</taxon>
        <taxon>Roseobacteraceae</taxon>
        <taxon>Sinisalibacter</taxon>
    </lineage>
</organism>
<comment type="caution">
    <text evidence="1">The sequence shown here is derived from an EMBL/GenBank/DDBJ whole genome shotgun (WGS) entry which is preliminary data.</text>
</comment>
<dbReference type="EMBL" id="BMGI01000001">
    <property type="protein sequence ID" value="GGD24282.1"/>
    <property type="molecule type" value="Genomic_DNA"/>
</dbReference>
<evidence type="ECO:0000313" key="2">
    <source>
        <dbReference type="Proteomes" id="UP000617355"/>
    </source>
</evidence>
<dbReference type="RefSeq" id="WP_188526107.1">
    <property type="nucleotide sequence ID" value="NZ_BMGI01000001.1"/>
</dbReference>
<reference evidence="2" key="1">
    <citation type="journal article" date="2019" name="Int. J. Syst. Evol. Microbiol.">
        <title>The Global Catalogue of Microorganisms (GCM) 10K type strain sequencing project: providing services to taxonomists for standard genome sequencing and annotation.</title>
        <authorList>
            <consortium name="The Broad Institute Genomics Platform"/>
            <consortium name="The Broad Institute Genome Sequencing Center for Infectious Disease"/>
            <person name="Wu L."/>
            <person name="Ma J."/>
        </authorList>
    </citation>
    <scope>NUCLEOTIDE SEQUENCE [LARGE SCALE GENOMIC DNA]</scope>
    <source>
        <strain evidence="2">CGMCC 1.12922</strain>
    </source>
</reference>
<protein>
    <submittedName>
        <fullName evidence="1">DNA-directed RNA polymerase subunit beta</fullName>
    </submittedName>
</protein>
<proteinExistence type="predicted"/>
<name>A0ABQ1QF71_9RHOB</name>
<keyword evidence="1" id="KW-0804">Transcription</keyword>
<keyword evidence="1" id="KW-0240">DNA-directed RNA polymerase</keyword>
<accession>A0ABQ1QF71</accession>
<dbReference type="GO" id="GO:0000428">
    <property type="term" value="C:DNA-directed RNA polymerase complex"/>
    <property type="evidence" value="ECO:0007669"/>
    <property type="project" value="UniProtKB-KW"/>
</dbReference>
<dbReference type="Pfam" id="PF11316">
    <property type="entry name" value="Rhamno_transf"/>
    <property type="match status" value="1"/>
</dbReference>
<keyword evidence="2" id="KW-1185">Reference proteome</keyword>
<evidence type="ECO:0000313" key="1">
    <source>
        <dbReference type="EMBL" id="GGD24282.1"/>
    </source>
</evidence>
<gene>
    <name evidence="1" type="ORF">GCM10011358_05890</name>
</gene>
<dbReference type="InterPro" id="IPR021466">
    <property type="entry name" value="Put_rhamnosyl_transferase"/>
</dbReference>
<dbReference type="Proteomes" id="UP000617355">
    <property type="component" value="Unassembled WGS sequence"/>
</dbReference>